<name>A0A2K4YBB6_9MYCO</name>
<feature type="transmembrane region" description="Helical" evidence="1">
    <location>
        <begin position="74"/>
        <end position="95"/>
    </location>
</feature>
<feature type="transmembrane region" description="Helical" evidence="1">
    <location>
        <begin position="49"/>
        <end position="68"/>
    </location>
</feature>
<keyword evidence="1" id="KW-0472">Membrane</keyword>
<dbReference type="Proteomes" id="UP000236318">
    <property type="component" value="Unassembled WGS sequence"/>
</dbReference>
<evidence type="ECO:0000313" key="2">
    <source>
        <dbReference type="EMBL" id="SOX54081.1"/>
    </source>
</evidence>
<accession>A0A2K4YBB6</accession>
<proteinExistence type="predicted"/>
<protein>
    <recommendedName>
        <fullName evidence="4">UsfY protein</fullName>
    </recommendedName>
</protein>
<gene>
    <name evidence="2" type="ORF">MAAFP003_2757</name>
</gene>
<sequence length="114" mass="11741">MNALTGGPGAEAVWPRGVSGSRVCMDHNSHSSIDEVRSGPPQQSVRTPGMLVVGAAVIALVVSVTGFALGEIGIGLSAAIAGLMALGVGLDWLAMDGRRIRQAEREWLGSHPAR</sequence>
<keyword evidence="1" id="KW-1133">Transmembrane helix</keyword>
<evidence type="ECO:0000256" key="1">
    <source>
        <dbReference type="SAM" id="Phobius"/>
    </source>
</evidence>
<dbReference type="EMBL" id="FXEG02000003">
    <property type="protein sequence ID" value="SOX54081.1"/>
    <property type="molecule type" value="Genomic_DNA"/>
</dbReference>
<evidence type="ECO:0000313" key="3">
    <source>
        <dbReference type="Proteomes" id="UP000236318"/>
    </source>
</evidence>
<dbReference type="RefSeq" id="WP_243394029.1">
    <property type="nucleotide sequence ID" value="NZ_FXEG02000003.1"/>
</dbReference>
<evidence type="ECO:0008006" key="4">
    <source>
        <dbReference type="Google" id="ProtNLM"/>
    </source>
</evidence>
<keyword evidence="3" id="KW-1185">Reference proteome</keyword>
<comment type="caution">
    <text evidence="2">The sequence shown here is derived from an EMBL/GenBank/DDBJ whole genome shotgun (WGS) entry which is preliminary data.</text>
</comment>
<organism evidence="2 3">
    <name type="scientific">Mycobacterium ahvazicum</name>
    <dbReference type="NCBI Taxonomy" id="1964395"/>
    <lineage>
        <taxon>Bacteria</taxon>
        <taxon>Bacillati</taxon>
        <taxon>Actinomycetota</taxon>
        <taxon>Actinomycetes</taxon>
        <taxon>Mycobacteriales</taxon>
        <taxon>Mycobacteriaceae</taxon>
        <taxon>Mycobacterium</taxon>
        <taxon>Mycobacterium simiae complex</taxon>
    </lineage>
</organism>
<reference evidence="2" key="1">
    <citation type="submission" date="2018-01" db="EMBL/GenBank/DDBJ databases">
        <authorList>
            <consortium name="Urmite Genomes"/>
        </authorList>
    </citation>
    <scope>NUCLEOTIDE SEQUENCE [LARGE SCALE GENOMIC DNA]</scope>
    <source>
        <strain evidence="2">AFP003</strain>
    </source>
</reference>
<keyword evidence="1" id="KW-0812">Transmembrane</keyword>
<dbReference type="AlphaFoldDB" id="A0A2K4YBB6"/>